<gene>
    <name evidence="2" type="ORF">NCGR_LOCUS17317</name>
</gene>
<accession>A0A811NIT5</accession>
<sequence>MGLRLLELAGMGMGSRLLHLAGTGSLQRAGTGPRLPEPGTGSPRSTCTGSSGAHGRAGHGGTCEARPALDSWRRRCAGRQPWRYS</sequence>
<evidence type="ECO:0000256" key="1">
    <source>
        <dbReference type="SAM" id="MobiDB-lite"/>
    </source>
</evidence>
<dbReference type="Proteomes" id="UP000604825">
    <property type="component" value="Unassembled WGS sequence"/>
</dbReference>
<evidence type="ECO:0000313" key="2">
    <source>
        <dbReference type="EMBL" id="CAD6225174.1"/>
    </source>
</evidence>
<dbReference type="AlphaFoldDB" id="A0A811NIT5"/>
<dbReference type="EMBL" id="CAJGYO010000004">
    <property type="protein sequence ID" value="CAD6225174.1"/>
    <property type="molecule type" value="Genomic_DNA"/>
</dbReference>
<reference evidence="2" key="1">
    <citation type="submission" date="2020-10" db="EMBL/GenBank/DDBJ databases">
        <authorList>
            <person name="Han B."/>
            <person name="Lu T."/>
            <person name="Zhao Q."/>
            <person name="Huang X."/>
            <person name="Zhao Y."/>
        </authorList>
    </citation>
    <scope>NUCLEOTIDE SEQUENCE</scope>
</reference>
<proteinExistence type="predicted"/>
<organism evidence="2 3">
    <name type="scientific">Miscanthus lutarioriparius</name>
    <dbReference type="NCBI Taxonomy" id="422564"/>
    <lineage>
        <taxon>Eukaryota</taxon>
        <taxon>Viridiplantae</taxon>
        <taxon>Streptophyta</taxon>
        <taxon>Embryophyta</taxon>
        <taxon>Tracheophyta</taxon>
        <taxon>Spermatophyta</taxon>
        <taxon>Magnoliopsida</taxon>
        <taxon>Liliopsida</taxon>
        <taxon>Poales</taxon>
        <taxon>Poaceae</taxon>
        <taxon>PACMAD clade</taxon>
        <taxon>Panicoideae</taxon>
        <taxon>Andropogonodae</taxon>
        <taxon>Andropogoneae</taxon>
        <taxon>Saccharinae</taxon>
        <taxon>Miscanthus</taxon>
    </lineage>
</organism>
<comment type="caution">
    <text evidence="2">The sequence shown here is derived from an EMBL/GenBank/DDBJ whole genome shotgun (WGS) entry which is preliminary data.</text>
</comment>
<name>A0A811NIT5_9POAL</name>
<evidence type="ECO:0000313" key="3">
    <source>
        <dbReference type="Proteomes" id="UP000604825"/>
    </source>
</evidence>
<feature type="region of interest" description="Disordered" evidence="1">
    <location>
        <begin position="24"/>
        <end position="64"/>
    </location>
</feature>
<keyword evidence="3" id="KW-1185">Reference proteome</keyword>
<protein>
    <submittedName>
        <fullName evidence="2">Uncharacterized protein</fullName>
    </submittedName>
</protein>